<dbReference type="PATRIC" id="fig|626887.3.peg.2401"/>
<evidence type="ECO:0000313" key="3">
    <source>
        <dbReference type="Proteomes" id="UP000013165"/>
    </source>
</evidence>
<keyword evidence="1" id="KW-0472">Membrane</keyword>
<feature type="transmembrane region" description="Helical" evidence="1">
    <location>
        <begin position="105"/>
        <end position="124"/>
    </location>
</feature>
<dbReference type="InterPro" id="IPR032690">
    <property type="entry name" value="CarS"/>
</dbReference>
<protein>
    <submittedName>
        <fullName evidence="2">CDP-archaeol synthase</fullName>
    </submittedName>
</protein>
<dbReference type="Pfam" id="PF01864">
    <property type="entry name" value="CarS-like"/>
    <property type="match status" value="2"/>
</dbReference>
<accession>N6WY80</accession>
<dbReference type="eggNOG" id="COG0575">
    <property type="taxonomic scope" value="Bacteria"/>
</dbReference>
<dbReference type="PANTHER" id="PTHR39650">
    <property type="entry name" value="CDP-ARCHAEOL SYNTHASE"/>
    <property type="match status" value="1"/>
</dbReference>
<gene>
    <name evidence="2" type="ORF">J057_11986</name>
</gene>
<dbReference type="Proteomes" id="UP000013165">
    <property type="component" value="Unassembled WGS sequence"/>
</dbReference>
<organism evidence="2 3">
    <name type="scientific">Marinobacter nanhaiticus D15-8W</name>
    <dbReference type="NCBI Taxonomy" id="626887"/>
    <lineage>
        <taxon>Bacteria</taxon>
        <taxon>Pseudomonadati</taxon>
        <taxon>Pseudomonadota</taxon>
        <taxon>Gammaproteobacteria</taxon>
        <taxon>Pseudomonadales</taxon>
        <taxon>Marinobacteraceae</taxon>
        <taxon>Marinobacter</taxon>
    </lineage>
</organism>
<evidence type="ECO:0000313" key="2">
    <source>
        <dbReference type="EMBL" id="ENO16072.1"/>
    </source>
</evidence>
<keyword evidence="1" id="KW-0812">Transmembrane</keyword>
<proteinExistence type="predicted"/>
<sequence>MLILELLVLLLAAHGSPVLGRVLLGHRGNKPVDGGRIWRDGERLLGDSKTWRGLIVGVAATALCSALMGMGALFGALFGALGLLGDLISSFIKRRRHMRSSARATGLDQLPEAFLPVLFGAFWIGYGWVVVVVTVVSFMIANIVLSPLLYRLGIRRQPH</sequence>
<dbReference type="AlphaFoldDB" id="N6WY80"/>
<dbReference type="OrthoDB" id="8850121at2"/>
<dbReference type="STRING" id="626887.J057_11986"/>
<reference evidence="2 3" key="1">
    <citation type="journal article" date="2013" name="Genome Announc.">
        <title>Genome Sequence of the Polycyclic Aromatic Hydrocarbon-Degrading Bacterium Strain Marinobacter nanhaiticus D15-8WT.</title>
        <authorList>
            <person name="Cui Z."/>
            <person name="Gao W."/>
            <person name="Li Q."/>
            <person name="Xu G."/>
            <person name="Zheng L."/>
        </authorList>
    </citation>
    <scope>NUCLEOTIDE SEQUENCE [LARGE SCALE GENOMIC DNA]</scope>
    <source>
        <strain evidence="2 3">D15-8W</strain>
    </source>
</reference>
<keyword evidence="1" id="KW-1133">Transmembrane helix</keyword>
<comment type="caution">
    <text evidence="2">The sequence shown here is derived from an EMBL/GenBank/DDBJ whole genome shotgun (WGS) entry which is preliminary data.</text>
</comment>
<dbReference type="PANTHER" id="PTHR39650:SF1">
    <property type="entry name" value="CDP-ARCHAEOL SYNTHASE"/>
    <property type="match status" value="1"/>
</dbReference>
<dbReference type="RefSeq" id="WP_004580362.1">
    <property type="nucleotide sequence ID" value="NZ_AP028878.1"/>
</dbReference>
<feature type="transmembrane region" description="Helical" evidence="1">
    <location>
        <begin position="54"/>
        <end position="84"/>
    </location>
</feature>
<dbReference type="HOGENOM" id="CLU_105710_1_0_6"/>
<name>N6WY80_9GAMM</name>
<evidence type="ECO:0000256" key="1">
    <source>
        <dbReference type="SAM" id="Phobius"/>
    </source>
</evidence>
<keyword evidence="3" id="KW-1185">Reference proteome</keyword>
<dbReference type="EMBL" id="APLQ01000011">
    <property type="protein sequence ID" value="ENO16072.1"/>
    <property type="molecule type" value="Genomic_DNA"/>
</dbReference>